<dbReference type="RefSeq" id="WP_184142074.1">
    <property type="nucleotide sequence ID" value="NZ_JACHIK010000003.1"/>
</dbReference>
<keyword evidence="2" id="KW-0732">Signal</keyword>
<feature type="signal peptide" evidence="2">
    <location>
        <begin position="1"/>
        <end position="20"/>
    </location>
</feature>
<dbReference type="AlphaFoldDB" id="A0A7W8DUH7"/>
<reference evidence="3 4" key="1">
    <citation type="submission" date="2020-08" db="EMBL/GenBank/DDBJ databases">
        <title>Genomic Encyclopedia of Type Strains, Phase IV (KMG-IV): sequencing the most valuable type-strain genomes for metagenomic binning, comparative biology and taxonomic classification.</title>
        <authorList>
            <person name="Goeker M."/>
        </authorList>
    </citation>
    <scope>NUCLEOTIDE SEQUENCE [LARGE SCALE GENOMIC DNA]</scope>
    <source>
        <strain evidence="3 4">DSM 21319</strain>
    </source>
</reference>
<gene>
    <name evidence="3" type="ORF">HNQ66_001329</name>
</gene>
<keyword evidence="4" id="KW-1185">Reference proteome</keyword>
<feature type="compositionally biased region" description="Basic and acidic residues" evidence="1">
    <location>
        <begin position="70"/>
        <end position="82"/>
    </location>
</feature>
<name>A0A7W8DUH7_9HYPH</name>
<evidence type="ECO:0000256" key="1">
    <source>
        <dbReference type="SAM" id="MobiDB-lite"/>
    </source>
</evidence>
<dbReference type="EMBL" id="JACHIK010000003">
    <property type="protein sequence ID" value="MBB5041946.1"/>
    <property type="molecule type" value="Genomic_DNA"/>
</dbReference>
<evidence type="ECO:0000313" key="3">
    <source>
        <dbReference type="EMBL" id="MBB5041946.1"/>
    </source>
</evidence>
<comment type="caution">
    <text evidence="3">The sequence shown here is derived from an EMBL/GenBank/DDBJ whole genome shotgun (WGS) entry which is preliminary data.</text>
</comment>
<feature type="chain" id="PRO_5031314642" evidence="2">
    <location>
        <begin position="21"/>
        <end position="99"/>
    </location>
</feature>
<sequence>MRTFLLSILLALATPLSTYACSEPSAPSCATRYGSFDDEWEFDRCKDEMESYKSEVEDYMTCRNREAQEAIDDANRDNRQAESDYSDAVDSFNRRARSN</sequence>
<feature type="region of interest" description="Disordered" evidence="1">
    <location>
        <begin position="70"/>
        <end position="99"/>
    </location>
</feature>
<organism evidence="3 4">
    <name type="scientific">Shinella fusca</name>
    <dbReference type="NCBI Taxonomy" id="544480"/>
    <lineage>
        <taxon>Bacteria</taxon>
        <taxon>Pseudomonadati</taxon>
        <taxon>Pseudomonadota</taxon>
        <taxon>Alphaproteobacteria</taxon>
        <taxon>Hyphomicrobiales</taxon>
        <taxon>Rhizobiaceae</taxon>
        <taxon>Shinella</taxon>
    </lineage>
</organism>
<proteinExistence type="predicted"/>
<protein>
    <submittedName>
        <fullName evidence="3">Uncharacterized protein</fullName>
    </submittedName>
</protein>
<accession>A0A7W8DUH7</accession>
<dbReference type="PROSITE" id="PS51257">
    <property type="entry name" value="PROKAR_LIPOPROTEIN"/>
    <property type="match status" value="1"/>
</dbReference>
<dbReference type="Proteomes" id="UP000535406">
    <property type="component" value="Unassembled WGS sequence"/>
</dbReference>
<evidence type="ECO:0000313" key="4">
    <source>
        <dbReference type="Proteomes" id="UP000535406"/>
    </source>
</evidence>
<evidence type="ECO:0000256" key="2">
    <source>
        <dbReference type="SAM" id="SignalP"/>
    </source>
</evidence>